<accession>A0AAV9S421</accession>
<proteinExistence type="predicted"/>
<dbReference type="EMBL" id="JAHHUM010000909">
    <property type="protein sequence ID" value="KAK5616040.1"/>
    <property type="molecule type" value="Genomic_DNA"/>
</dbReference>
<evidence type="ECO:0000313" key="1">
    <source>
        <dbReference type="EMBL" id="KAK5616040.1"/>
    </source>
</evidence>
<reference evidence="1 2" key="1">
    <citation type="submission" date="2021-06" db="EMBL/GenBank/DDBJ databases">
        <authorList>
            <person name="Palmer J.M."/>
        </authorList>
    </citation>
    <scope>NUCLEOTIDE SEQUENCE [LARGE SCALE GENOMIC DNA]</scope>
    <source>
        <strain evidence="1 2">MEX-2019</strain>
        <tissue evidence="1">Muscle</tissue>
    </source>
</reference>
<comment type="caution">
    <text evidence="1">The sequence shown here is derived from an EMBL/GenBank/DDBJ whole genome shotgun (WGS) entry which is preliminary data.</text>
</comment>
<sequence length="267" mass="28528">MDADFKPEDRLQTLVLPADVQQKLLVKEEVSEGLSPGVELQDPELLQMKEEQEERWPSLGADQLNVKEETDATWFPVTTILMKIEEDEEKPVFSQLQPKPKDRDLPTCCSADRVKLETDEVVWGGAETCREPNLNTHGVISSSSDTEETEPVFGFPGGPPPSLGGWMCCESEPPPAVRHEHRVGVHRPGSLSGVGGLGGGGLCVVVVWGVVCVGLGVGGGVVVASGHLSSLVIQYDGAAFRVSSASEPSDICAAVSDILLLGFNQDT</sequence>
<evidence type="ECO:0000313" key="2">
    <source>
        <dbReference type="Proteomes" id="UP001311232"/>
    </source>
</evidence>
<dbReference type="AlphaFoldDB" id="A0AAV9S421"/>
<dbReference type="Proteomes" id="UP001311232">
    <property type="component" value="Unassembled WGS sequence"/>
</dbReference>
<gene>
    <name evidence="1" type="ORF">CRENBAI_018263</name>
</gene>
<name>A0AAV9S421_9TELE</name>
<protein>
    <submittedName>
        <fullName evidence="1">Uncharacterized protein</fullName>
    </submittedName>
</protein>
<keyword evidence="2" id="KW-1185">Reference proteome</keyword>
<organism evidence="1 2">
    <name type="scientific">Crenichthys baileyi</name>
    <name type="common">White River springfish</name>
    <dbReference type="NCBI Taxonomy" id="28760"/>
    <lineage>
        <taxon>Eukaryota</taxon>
        <taxon>Metazoa</taxon>
        <taxon>Chordata</taxon>
        <taxon>Craniata</taxon>
        <taxon>Vertebrata</taxon>
        <taxon>Euteleostomi</taxon>
        <taxon>Actinopterygii</taxon>
        <taxon>Neopterygii</taxon>
        <taxon>Teleostei</taxon>
        <taxon>Neoteleostei</taxon>
        <taxon>Acanthomorphata</taxon>
        <taxon>Ovalentaria</taxon>
        <taxon>Atherinomorphae</taxon>
        <taxon>Cyprinodontiformes</taxon>
        <taxon>Goodeidae</taxon>
        <taxon>Crenichthys</taxon>
    </lineage>
</organism>